<evidence type="ECO:0000313" key="2">
    <source>
        <dbReference type="EMBL" id="KAF7991030.1"/>
    </source>
</evidence>
<dbReference type="OrthoDB" id="3231855at2759"/>
<dbReference type="EMBL" id="JACMRX010000004">
    <property type="protein sequence ID" value="KAF7991030.1"/>
    <property type="molecule type" value="Genomic_DNA"/>
</dbReference>
<name>A0A834XSF5_APHGI</name>
<protein>
    <submittedName>
        <fullName evidence="2">Uncharacterized protein</fullName>
    </submittedName>
</protein>
<comment type="caution">
    <text evidence="2">The sequence shown here is derived from an EMBL/GenBank/DDBJ whole genome shotgun (WGS) entry which is preliminary data.</text>
</comment>
<evidence type="ECO:0000256" key="1">
    <source>
        <dbReference type="SAM" id="MobiDB-lite"/>
    </source>
</evidence>
<accession>A0A834XSF5</accession>
<sequence>MRAGGQYGARVNRGDFSRNGDGNRGPRQQNNMAGNAQEMYHKGLPEVAECYLNLATLQMRNNDTDIINDKGTDDLLDLHYLSVVNAGC</sequence>
<feature type="region of interest" description="Disordered" evidence="1">
    <location>
        <begin position="1"/>
        <end position="36"/>
    </location>
</feature>
<keyword evidence="3" id="KW-1185">Reference proteome</keyword>
<organism evidence="2 3">
    <name type="scientific">Aphidius gifuensis</name>
    <name type="common">Parasitoid wasp</name>
    <dbReference type="NCBI Taxonomy" id="684658"/>
    <lineage>
        <taxon>Eukaryota</taxon>
        <taxon>Metazoa</taxon>
        <taxon>Ecdysozoa</taxon>
        <taxon>Arthropoda</taxon>
        <taxon>Hexapoda</taxon>
        <taxon>Insecta</taxon>
        <taxon>Pterygota</taxon>
        <taxon>Neoptera</taxon>
        <taxon>Endopterygota</taxon>
        <taxon>Hymenoptera</taxon>
        <taxon>Apocrita</taxon>
        <taxon>Ichneumonoidea</taxon>
        <taxon>Braconidae</taxon>
        <taxon>Aphidiinae</taxon>
        <taxon>Aphidius</taxon>
    </lineage>
</organism>
<proteinExistence type="predicted"/>
<gene>
    <name evidence="2" type="ORF">HCN44_000835</name>
</gene>
<dbReference type="AlphaFoldDB" id="A0A834XSF5"/>
<reference evidence="2 3" key="1">
    <citation type="submission" date="2020-08" db="EMBL/GenBank/DDBJ databases">
        <title>Aphidius gifuensis genome sequencing and assembly.</title>
        <authorList>
            <person name="Du Z."/>
        </authorList>
    </citation>
    <scope>NUCLEOTIDE SEQUENCE [LARGE SCALE GENOMIC DNA]</scope>
    <source>
        <strain evidence="2">YNYX2018</strain>
        <tissue evidence="2">Adults</tissue>
    </source>
</reference>
<evidence type="ECO:0000313" key="3">
    <source>
        <dbReference type="Proteomes" id="UP000639338"/>
    </source>
</evidence>
<dbReference type="Proteomes" id="UP000639338">
    <property type="component" value="Unassembled WGS sequence"/>
</dbReference>